<evidence type="ECO:0000313" key="3">
    <source>
        <dbReference type="Proteomes" id="UP001152755"/>
    </source>
</evidence>
<evidence type="ECO:0000313" key="2">
    <source>
        <dbReference type="EMBL" id="MDG3016347.1"/>
    </source>
</evidence>
<dbReference type="RefSeq" id="WP_277831413.1">
    <property type="nucleotide sequence ID" value="NZ_JAAIVF010000002.1"/>
</dbReference>
<dbReference type="PANTHER" id="PTHR43194">
    <property type="entry name" value="HYDROLASE ALPHA/BETA FOLD FAMILY"/>
    <property type="match status" value="1"/>
</dbReference>
<dbReference type="AlphaFoldDB" id="A0A9X4M5J7"/>
<dbReference type="InterPro" id="IPR029058">
    <property type="entry name" value="AB_hydrolase_fold"/>
</dbReference>
<dbReference type="InterPro" id="IPR050228">
    <property type="entry name" value="Carboxylesterase_BioH"/>
</dbReference>
<organism evidence="2 3">
    <name type="scientific">Speluncibacter jeojiensis</name>
    <dbReference type="NCBI Taxonomy" id="2710754"/>
    <lineage>
        <taxon>Bacteria</taxon>
        <taxon>Bacillati</taxon>
        <taxon>Actinomycetota</taxon>
        <taxon>Actinomycetes</taxon>
        <taxon>Mycobacteriales</taxon>
        <taxon>Speluncibacteraceae</taxon>
        <taxon>Speluncibacter</taxon>
    </lineage>
</organism>
<gene>
    <name evidence="2" type="ORF">NVS88_17465</name>
</gene>
<dbReference type="SUPFAM" id="SSF53474">
    <property type="entry name" value="alpha/beta-Hydrolases"/>
    <property type="match status" value="1"/>
</dbReference>
<dbReference type="Gene3D" id="3.40.50.1820">
    <property type="entry name" value="alpha/beta hydrolase"/>
    <property type="match status" value="1"/>
</dbReference>
<dbReference type="PRINTS" id="PR00111">
    <property type="entry name" value="ABHYDROLASE"/>
</dbReference>
<feature type="domain" description="AB hydrolase-1" evidence="1">
    <location>
        <begin position="32"/>
        <end position="268"/>
    </location>
</feature>
<protein>
    <submittedName>
        <fullName evidence="2">Alpha/beta hydrolase</fullName>
    </submittedName>
</protein>
<proteinExistence type="predicted"/>
<dbReference type="GO" id="GO:0016787">
    <property type="term" value="F:hydrolase activity"/>
    <property type="evidence" value="ECO:0007669"/>
    <property type="project" value="UniProtKB-KW"/>
</dbReference>
<dbReference type="PANTHER" id="PTHR43194:SF2">
    <property type="entry name" value="PEROXISOMAL MEMBRANE PROTEIN LPX1"/>
    <property type="match status" value="1"/>
</dbReference>
<accession>A0A9X4M5J7</accession>
<reference evidence="2" key="1">
    <citation type="submission" date="2022-08" db="EMBL/GenBank/DDBJ databases">
        <title>Genome analysis of Corynebacteriales strain.</title>
        <authorList>
            <person name="Lee S.D."/>
        </authorList>
    </citation>
    <scope>NUCLEOTIDE SEQUENCE</scope>
    <source>
        <strain evidence="2">D3-21</strain>
    </source>
</reference>
<sequence>MAEHSAAVREALSADGTRIVYRVDGPADARPLVLVHGWAQSSACWGPNVLAALTRQFRVVALDLRGHGYSGAPDDGYADPENWAADLAAVLAAEQITSGAVLVGWSYGGLVCCDYLDRRGSEAVAGLVLVGAITGIGMGQHGGRIGKAMTGAMPDALSADPDVAVPALTEFTAALRGTAIGKGDREQALLGAGLATPPRVRAALFGRTVNHDDLLARLTIPVLVMHGTADRVVDLQSARYAVETVPHARASFWEGGGHVPFLENEGRFIGEIGEFVASLPARPVGERWVHSQPRGEEIAR</sequence>
<dbReference type="EMBL" id="JANRHA010000012">
    <property type="protein sequence ID" value="MDG3016347.1"/>
    <property type="molecule type" value="Genomic_DNA"/>
</dbReference>
<keyword evidence="3" id="KW-1185">Reference proteome</keyword>
<keyword evidence="2" id="KW-0378">Hydrolase</keyword>
<comment type="caution">
    <text evidence="2">The sequence shown here is derived from an EMBL/GenBank/DDBJ whole genome shotgun (WGS) entry which is preliminary data.</text>
</comment>
<dbReference type="Pfam" id="PF12697">
    <property type="entry name" value="Abhydrolase_6"/>
    <property type="match status" value="1"/>
</dbReference>
<dbReference type="Proteomes" id="UP001152755">
    <property type="component" value="Unassembled WGS sequence"/>
</dbReference>
<name>A0A9X4M5J7_9ACTN</name>
<evidence type="ECO:0000259" key="1">
    <source>
        <dbReference type="Pfam" id="PF12697"/>
    </source>
</evidence>
<dbReference type="InterPro" id="IPR000073">
    <property type="entry name" value="AB_hydrolase_1"/>
</dbReference>